<evidence type="ECO:0000313" key="4">
    <source>
        <dbReference type="Proteomes" id="UP001303160"/>
    </source>
</evidence>
<dbReference type="EMBL" id="MU863911">
    <property type="protein sequence ID" value="KAK4201067.1"/>
    <property type="molecule type" value="Genomic_DNA"/>
</dbReference>
<feature type="region of interest" description="Disordered" evidence="1">
    <location>
        <begin position="123"/>
        <end position="171"/>
    </location>
</feature>
<organism evidence="3 4">
    <name type="scientific">Triangularia verruculosa</name>
    <dbReference type="NCBI Taxonomy" id="2587418"/>
    <lineage>
        <taxon>Eukaryota</taxon>
        <taxon>Fungi</taxon>
        <taxon>Dikarya</taxon>
        <taxon>Ascomycota</taxon>
        <taxon>Pezizomycotina</taxon>
        <taxon>Sordariomycetes</taxon>
        <taxon>Sordariomycetidae</taxon>
        <taxon>Sordariales</taxon>
        <taxon>Podosporaceae</taxon>
        <taxon>Triangularia</taxon>
    </lineage>
</organism>
<accession>A0AAN7AWJ7</accession>
<feature type="domain" description="Clr5" evidence="2">
    <location>
        <begin position="68"/>
        <end position="121"/>
    </location>
</feature>
<name>A0AAN7AWJ7_9PEZI</name>
<sequence>MISRRHSMEPEIKISSLGSSLFSSNRNNTFLLQQPRQRGVFESSSLRRSCARFNPLRVNRTRQLLPIMTKPWEQFREVIIAEYRDNKKPLHEVQRLMGERYGFKASIRAYRSRFDKWGIQKYSRRRRGNSMGEDGEGDDSQYLSPHQSPRLDDNRHQTSSPAMTSGGLYHPGTVATGSNEYGGSFISSEPVQHRQYSHMMPFHSSVETNTHLSPVTYSTYPHHQAIGYSFDQMSAYNHRTGNTPASAQASQNPQNFQETSAHLEYGYSFSYPRC</sequence>
<gene>
    <name evidence="3" type="ORF">QBC40DRAFT_278773</name>
</gene>
<evidence type="ECO:0000256" key="1">
    <source>
        <dbReference type="SAM" id="MobiDB-lite"/>
    </source>
</evidence>
<keyword evidence="4" id="KW-1185">Reference proteome</keyword>
<comment type="caution">
    <text evidence="3">The sequence shown here is derived from an EMBL/GenBank/DDBJ whole genome shotgun (WGS) entry which is preliminary data.</text>
</comment>
<evidence type="ECO:0000313" key="3">
    <source>
        <dbReference type="EMBL" id="KAK4201067.1"/>
    </source>
</evidence>
<evidence type="ECO:0000259" key="2">
    <source>
        <dbReference type="Pfam" id="PF14420"/>
    </source>
</evidence>
<proteinExistence type="predicted"/>
<dbReference type="Proteomes" id="UP001303160">
    <property type="component" value="Unassembled WGS sequence"/>
</dbReference>
<protein>
    <submittedName>
        <fullName evidence="3">Clr5 domain-containing protein</fullName>
    </submittedName>
</protein>
<dbReference type="AlphaFoldDB" id="A0AAN7AWJ7"/>
<dbReference type="Pfam" id="PF14420">
    <property type="entry name" value="Clr5"/>
    <property type="match status" value="1"/>
</dbReference>
<reference evidence="3" key="1">
    <citation type="journal article" date="2023" name="Mol. Phylogenet. Evol.">
        <title>Genome-scale phylogeny and comparative genomics of the fungal order Sordariales.</title>
        <authorList>
            <person name="Hensen N."/>
            <person name="Bonometti L."/>
            <person name="Westerberg I."/>
            <person name="Brannstrom I.O."/>
            <person name="Guillou S."/>
            <person name="Cros-Aarteil S."/>
            <person name="Calhoun S."/>
            <person name="Haridas S."/>
            <person name="Kuo A."/>
            <person name="Mondo S."/>
            <person name="Pangilinan J."/>
            <person name="Riley R."/>
            <person name="LaButti K."/>
            <person name="Andreopoulos B."/>
            <person name="Lipzen A."/>
            <person name="Chen C."/>
            <person name="Yan M."/>
            <person name="Daum C."/>
            <person name="Ng V."/>
            <person name="Clum A."/>
            <person name="Steindorff A."/>
            <person name="Ohm R.A."/>
            <person name="Martin F."/>
            <person name="Silar P."/>
            <person name="Natvig D.O."/>
            <person name="Lalanne C."/>
            <person name="Gautier V."/>
            <person name="Ament-Velasquez S.L."/>
            <person name="Kruys A."/>
            <person name="Hutchinson M.I."/>
            <person name="Powell A.J."/>
            <person name="Barry K."/>
            <person name="Miller A.N."/>
            <person name="Grigoriev I.V."/>
            <person name="Debuchy R."/>
            <person name="Gladieux P."/>
            <person name="Hiltunen Thoren M."/>
            <person name="Johannesson H."/>
        </authorList>
    </citation>
    <scope>NUCLEOTIDE SEQUENCE</scope>
    <source>
        <strain evidence="3">CBS 315.58</strain>
    </source>
</reference>
<reference evidence="3" key="2">
    <citation type="submission" date="2023-05" db="EMBL/GenBank/DDBJ databases">
        <authorList>
            <consortium name="Lawrence Berkeley National Laboratory"/>
            <person name="Steindorff A."/>
            <person name="Hensen N."/>
            <person name="Bonometti L."/>
            <person name="Westerberg I."/>
            <person name="Brannstrom I.O."/>
            <person name="Guillou S."/>
            <person name="Cros-Aarteil S."/>
            <person name="Calhoun S."/>
            <person name="Haridas S."/>
            <person name="Kuo A."/>
            <person name="Mondo S."/>
            <person name="Pangilinan J."/>
            <person name="Riley R."/>
            <person name="Labutti K."/>
            <person name="Andreopoulos B."/>
            <person name="Lipzen A."/>
            <person name="Chen C."/>
            <person name="Yanf M."/>
            <person name="Daum C."/>
            <person name="Ng V."/>
            <person name="Clum A."/>
            <person name="Ohm R."/>
            <person name="Martin F."/>
            <person name="Silar P."/>
            <person name="Natvig D."/>
            <person name="Lalanne C."/>
            <person name="Gautier V."/>
            <person name="Ament-Velasquez S.L."/>
            <person name="Kruys A."/>
            <person name="Hutchinson M.I."/>
            <person name="Powell A.J."/>
            <person name="Barry K."/>
            <person name="Miller A.N."/>
            <person name="Grigoriev I.V."/>
            <person name="Debuchy R."/>
            <person name="Gladieux P."/>
            <person name="Thoren M.H."/>
            <person name="Johannesson H."/>
        </authorList>
    </citation>
    <scope>NUCLEOTIDE SEQUENCE</scope>
    <source>
        <strain evidence="3">CBS 315.58</strain>
    </source>
</reference>
<dbReference type="InterPro" id="IPR025676">
    <property type="entry name" value="Clr5_dom"/>
</dbReference>